<name>A7BCF0_9ACTO</name>
<keyword evidence="2" id="KW-0132">Cell division</keyword>
<protein>
    <submittedName>
        <fullName evidence="5">Segregation and condensation protein B</fullName>
    </submittedName>
</protein>
<dbReference type="PIRSF" id="PIRSF019345">
    <property type="entry name" value="ScpB"/>
    <property type="match status" value="1"/>
</dbReference>
<organism evidence="5 6">
    <name type="scientific">Schaalia dentiphila ATCC 17982</name>
    <dbReference type="NCBI Taxonomy" id="411466"/>
    <lineage>
        <taxon>Bacteria</taxon>
        <taxon>Bacillati</taxon>
        <taxon>Actinomycetota</taxon>
        <taxon>Actinomycetes</taxon>
        <taxon>Actinomycetales</taxon>
        <taxon>Actinomycetaceae</taxon>
        <taxon>Schaalia</taxon>
        <taxon>Schaalia dentiphila</taxon>
    </lineage>
</organism>
<gene>
    <name evidence="5" type="primary">scpB</name>
    <name evidence="5" type="ORF">ACTODO_01330</name>
</gene>
<sequence>MLMSENTLRGAIEAILMVASEPVAASDLAEVLGVSTADIEQHMRALAAEYLGEGRERPRGFELREVAGGWRIYSARAYADVVGRFVVGSSHARLSQAALETLAVIAYRQPISRARICRIRGVNVDGVVRTLLARGLVEETGLTPSGARLYGTTGEFLEKMGLTSLSELVPLAPYLPDADALEELEEEL</sequence>
<dbReference type="InterPro" id="IPR036388">
    <property type="entry name" value="WH-like_DNA-bd_sf"/>
</dbReference>
<dbReference type="GO" id="GO:0051304">
    <property type="term" value="P:chromosome separation"/>
    <property type="evidence" value="ECO:0007669"/>
    <property type="project" value="InterPro"/>
</dbReference>
<dbReference type="HOGENOM" id="CLU_045647_5_1_11"/>
<dbReference type="Gene3D" id="1.10.10.10">
    <property type="entry name" value="Winged helix-like DNA-binding domain superfamily/Winged helix DNA-binding domain"/>
    <property type="match status" value="2"/>
</dbReference>
<comment type="caution">
    <text evidence="5">The sequence shown here is derived from an EMBL/GenBank/DDBJ whole genome shotgun (WGS) entry which is preliminary data.</text>
</comment>
<dbReference type="NCBIfam" id="TIGR00281">
    <property type="entry name" value="SMC-Scp complex subunit ScpB"/>
    <property type="match status" value="1"/>
</dbReference>
<evidence type="ECO:0000256" key="3">
    <source>
        <dbReference type="ARBA" id="ARBA00022829"/>
    </source>
</evidence>
<accession>A7BCF0</accession>
<dbReference type="EMBL" id="AAYI02000004">
    <property type="protein sequence ID" value="EDN80874.1"/>
    <property type="molecule type" value="Genomic_DNA"/>
</dbReference>
<keyword evidence="1" id="KW-0963">Cytoplasm</keyword>
<reference evidence="5" key="1">
    <citation type="submission" date="2007-04" db="EMBL/GenBank/DDBJ databases">
        <authorList>
            <person name="Fulton L."/>
            <person name="Clifton S."/>
            <person name="Fulton B."/>
            <person name="Xu J."/>
            <person name="Minx P."/>
            <person name="Pepin K.H."/>
            <person name="Johnson M."/>
            <person name="Thiruvilangam P."/>
            <person name="Bhonagiri V."/>
            <person name="Nash W.E."/>
            <person name="Mardis E.R."/>
            <person name="Wilson R.K."/>
        </authorList>
    </citation>
    <scope>NUCLEOTIDE SEQUENCE [LARGE SCALE GENOMIC DNA]</scope>
    <source>
        <strain evidence="5">ATCC 17982</strain>
    </source>
</reference>
<keyword evidence="4" id="KW-0131">Cell cycle</keyword>
<dbReference type="AlphaFoldDB" id="A7BCF0"/>
<evidence type="ECO:0000313" key="6">
    <source>
        <dbReference type="Proteomes" id="UP000003553"/>
    </source>
</evidence>
<keyword evidence="6" id="KW-1185">Reference proteome</keyword>
<dbReference type="InterPro" id="IPR005234">
    <property type="entry name" value="ScpB_csome_segregation"/>
</dbReference>
<dbReference type="PANTHER" id="PTHR34298">
    <property type="entry name" value="SEGREGATION AND CONDENSATION PROTEIN B"/>
    <property type="match status" value="1"/>
</dbReference>
<evidence type="ECO:0000313" key="5">
    <source>
        <dbReference type="EMBL" id="EDN80874.1"/>
    </source>
</evidence>
<dbReference type="Pfam" id="PF04079">
    <property type="entry name" value="SMC_ScpB"/>
    <property type="match status" value="1"/>
</dbReference>
<proteinExistence type="predicted"/>
<dbReference type="eggNOG" id="COG1386">
    <property type="taxonomic scope" value="Bacteria"/>
</dbReference>
<reference evidence="5" key="2">
    <citation type="submission" date="2015-05" db="EMBL/GenBank/DDBJ databases">
        <title>Draft genome sequence of Actinomyces odontolyticus (ATCC 17982).</title>
        <authorList>
            <person name="Sudarsanam P."/>
            <person name="Ley R."/>
            <person name="Guruge J."/>
            <person name="Turnbaugh P.J."/>
            <person name="Mahowald M."/>
            <person name="Liep D."/>
            <person name="Gordon J."/>
        </authorList>
    </citation>
    <scope>NUCLEOTIDE SEQUENCE</scope>
    <source>
        <strain evidence="5">ATCC 17982</strain>
    </source>
</reference>
<evidence type="ECO:0000256" key="1">
    <source>
        <dbReference type="ARBA" id="ARBA00022490"/>
    </source>
</evidence>
<dbReference type="GO" id="GO:0051301">
    <property type="term" value="P:cell division"/>
    <property type="evidence" value="ECO:0007669"/>
    <property type="project" value="UniProtKB-KW"/>
</dbReference>
<evidence type="ECO:0000256" key="4">
    <source>
        <dbReference type="ARBA" id="ARBA00023306"/>
    </source>
</evidence>
<dbReference type="SUPFAM" id="SSF46785">
    <property type="entry name" value="Winged helix' DNA-binding domain"/>
    <property type="match status" value="2"/>
</dbReference>
<keyword evidence="3" id="KW-0159">Chromosome partition</keyword>
<dbReference type="Proteomes" id="UP000003553">
    <property type="component" value="Unassembled WGS sequence"/>
</dbReference>
<evidence type="ECO:0000256" key="2">
    <source>
        <dbReference type="ARBA" id="ARBA00022618"/>
    </source>
</evidence>
<dbReference type="InterPro" id="IPR036390">
    <property type="entry name" value="WH_DNA-bd_sf"/>
</dbReference>
<dbReference type="PANTHER" id="PTHR34298:SF2">
    <property type="entry name" value="SEGREGATION AND CONDENSATION PROTEIN B"/>
    <property type="match status" value="1"/>
</dbReference>